<dbReference type="Gramene" id="ONK58741">
    <property type="protein sequence ID" value="ONK58741"/>
    <property type="gene ID" value="A4U43_C09F16180"/>
</dbReference>
<keyword evidence="3" id="KW-1185">Reference proteome</keyword>
<organism evidence="2 3">
    <name type="scientific">Asparagus officinalis</name>
    <name type="common">Garden asparagus</name>
    <dbReference type="NCBI Taxonomy" id="4686"/>
    <lineage>
        <taxon>Eukaryota</taxon>
        <taxon>Viridiplantae</taxon>
        <taxon>Streptophyta</taxon>
        <taxon>Embryophyta</taxon>
        <taxon>Tracheophyta</taxon>
        <taxon>Spermatophyta</taxon>
        <taxon>Magnoliopsida</taxon>
        <taxon>Liliopsida</taxon>
        <taxon>Asparagales</taxon>
        <taxon>Asparagaceae</taxon>
        <taxon>Asparagoideae</taxon>
        <taxon>Asparagus</taxon>
    </lineage>
</organism>
<dbReference type="EMBL" id="CM007389">
    <property type="protein sequence ID" value="ONK58741.1"/>
    <property type="molecule type" value="Genomic_DNA"/>
</dbReference>
<feature type="compositionally biased region" description="Basic and acidic residues" evidence="1">
    <location>
        <begin position="110"/>
        <end position="119"/>
    </location>
</feature>
<accession>A0A5P1E7X7</accession>
<dbReference type="AlphaFoldDB" id="A0A5P1E7X7"/>
<proteinExistence type="predicted"/>
<dbReference type="Proteomes" id="UP000243459">
    <property type="component" value="Chromosome 9"/>
</dbReference>
<feature type="region of interest" description="Disordered" evidence="1">
    <location>
        <begin position="101"/>
        <end position="143"/>
    </location>
</feature>
<protein>
    <submittedName>
        <fullName evidence="2">Uncharacterized protein</fullName>
    </submittedName>
</protein>
<feature type="region of interest" description="Disordered" evidence="1">
    <location>
        <begin position="1"/>
        <end position="31"/>
    </location>
</feature>
<gene>
    <name evidence="2" type="ORF">A4U43_C09F16180</name>
</gene>
<evidence type="ECO:0000313" key="2">
    <source>
        <dbReference type="EMBL" id="ONK58741.1"/>
    </source>
</evidence>
<evidence type="ECO:0000313" key="3">
    <source>
        <dbReference type="Proteomes" id="UP000243459"/>
    </source>
</evidence>
<evidence type="ECO:0000256" key="1">
    <source>
        <dbReference type="SAM" id="MobiDB-lite"/>
    </source>
</evidence>
<feature type="compositionally biased region" description="Basic residues" evidence="1">
    <location>
        <begin position="121"/>
        <end position="130"/>
    </location>
</feature>
<name>A0A5P1E7X7_ASPOF</name>
<sequence length="143" mass="15236">MSPRSAVRVSPHSSLTVGGELVGDGNDTTSREGFVTECQALDDEIVETGGGGEVSVEEDVIEEGLEEAVYHGRGEDGVAKEKGDGGLIRRGEDVGVIARDGMEAGEDDEKASSGREGRWLWRGRPRASRGGRKESGKPVKRRL</sequence>
<reference evidence="3" key="1">
    <citation type="journal article" date="2017" name="Nat. Commun.">
        <title>The asparagus genome sheds light on the origin and evolution of a young Y chromosome.</title>
        <authorList>
            <person name="Harkess A."/>
            <person name="Zhou J."/>
            <person name="Xu C."/>
            <person name="Bowers J.E."/>
            <person name="Van der Hulst R."/>
            <person name="Ayyampalayam S."/>
            <person name="Mercati F."/>
            <person name="Riccardi P."/>
            <person name="McKain M.R."/>
            <person name="Kakrana A."/>
            <person name="Tang H."/>
            <person name="Ray J."/>
            <person name="Groenendijk J."/>
            <person name="Arikit S."/>
            <person name="Mathioni S.M."/>
            <person name="Nakano M."/>
            <person name="Shan H."/>
            <person name="Telgmann-Rauber A."/>
            <person name="Kanno A."/>
            <person name="Yue Z."/>
            <person name="Chen H."/>
            <person name="Li W."/>
            <person name="Chen Y."/>
            <person name="Xu X."/>
            <person name="Zhang Y."/>
            <person name="Luo S."/>
            <person name="Chen H."/>
            <person name="Gao J."/>
            <person name="Mao Z."/>
            <person name="Pires J.C."/>
            <person name="Luo M."/>
            <person name="Kudrna D."/>
            <person name="Wing R.A."/>
            <person name="Meyers B.C."/>
            <person name="Yi K."/>
            <person name="Kong H."/>
            <person name="Lavrijsen P."/>
            <person name="Sunseri F."/>
            <person name="Falavigna A."/>
            <person name="Ye Y."/>
            <person name="Leebens-Mack J.H."/>
            <person name="Chen G."/>
        </authorList>
    </citation>
    <scope>NUCLEOTIDE SEQUENCE [LARGE SCALE GENOMIC DNA]</scope>
    <source>
        <strain evidence="3">cv. DH0086</strain>
    </source>
</reference>